<organism evidence="1 2">
    <name type="scientific">Haematococcus lacustris</name>
    <name type="common">Green alga</name>
    <name type="synonym">Haematococcus pluvialis</name>
    <dbReference type="NCBI Taxonomy" id="44745"/>
    <lineage>
        <taxon>Eukaryota</taxon>
        <taxon>Viridiplantae</taxon>
        <taxon>Chlorophyta</taxon>
        <taxon>core chlorophytes</taxon>
        <taxon>Chlorophyceae</taxon>
        <taxon>CS clade</taxon>
        <taxon>Chlamydomonadales</taxon>
        <taxon>Haematococcaceae</taxon>
        <taxon>Haematococcus</taxon>
    </lineage>
</organism>
<dbReference type="EMBL" id="BLLF01000654">
    <property type="protein sequence ID" value="GFH13810.1"/>
    <property type="molecule type" value="Genomic_DNA"/>
</dbReference>
<comment type="caution">
    <text evidence="1">The sequence shown here is derived from an EMBL/GenBank/DDBJ whole genome shotgun (WGS) entry which is preliminary data.</text>
</comment>
<gene>
    <name evidence="1" type="ORF">HaLaN_09760</name>
</gene>
<accession>A0A699YVP7</accession>
<proteinExistence type="predicted"/>
<reference evidence="1 2" key="1">
    <citation type="submission" date="2020-02" db="EMBL/GenBank/DDBJ databases">
        <title>Draft genome sequence of Haematococcus lacustris strain NIES-144.</title>
        <authorList>
            <person name="Morimoto D."/>
            <person name="Nakagawa S."/>
            <person name="Yoshida T."/>
            <person name="Sawayama S."/>
        </authorList>
    </citation>
    <scope>NUCLEOTIDE SEQUENCE [LARGE SCALE GENOMIC DNA]</scope>
    <source>
        <strain evidence="1 2">NIES-144</strain>
    </source>
</reference>
<name>A0A699YVP7_HAELA</name>
<evidence type="ECO:0000313" key="2">
    <source>
        <dbReference type="Proteomes" id="UP000485058"/>
    </source>
</evidence>
<protein>
    <submittedName>
        <fullName evidence="1">Uncharacterized protein</fullName>
    </submittedName>
</protein>
<feature type="non-terminal residue" evidence="1">
    <location>
        <position position="1"/>
    </location>
</feature>
<dbReference type="AlphaFoldDB" id="A0A699YVP7"/>
<dbReference type="Proteomes" id="UP000485058">
    <property type="component" value="Unassembled WGS sequence"/>
</dbReference>
<keyword evidence="2" id="KW-1185">Reference proteome</keyword>
<feature type="non-terminal residue" evidence="1">
    <location>
        <position position="71"/>
    </location>
</feature>
<evidence type="ECO:0000313" key="1">
    <source>
        <dbReference type="EMBL" id="GFH13810.1"/>
    </source>
</evidence>
<sequence>MARSSTRTTMRETDHTHGVQEEHCACKKNWCPICRAPICAPVRDTQWTDDALKTSYQRDYDKKRGLRREPR</sequence>